<gene>
    <name evidence="1" type="ORF">EV182_003187</name>
</gene>
<reference evidence="1" key="1">
    <citation type="submission" date="2022-06" db="EMBL/GenBank/DDBJ databases">
        <title>Phylogenomic reconstructions and comparative analyses of Kickxellomycotina fungi.</title>
        <authorList>
            <person name="Reynolds N.K."/>
            <person name="Stajich J.E."/>
            <person name="Barry K."/>
            <person name="Grigoriev I.V."/>
            <person name="Crous P."/>
            <person name="Smith M.E."/>
        </authorList>
    </citation>
    <scope>NUCLEOTIDE SEQUENCE</scope>
    <source>
        <strain evidence="1">RSA 2271</strain>
    </source>
</reference>
<protein>
    <submittedName>
        <fullName evidence="1">Uncharacterized protein</fullName>
    </submittedName>
</protein>
<organism evidence="1 2">
    <name type="scientific">Spiromyces aspiralis</name>
    <dbReference type="NCBI Taxonomy" id="68401"/>
    <lineage>
        <taxon>Eukaryota</taxon>
        <taxon>Fungi</taxon>
        <taxon>Fungi incertae sedis</taxon>
        <taxon>Zoopagomycota</taxon>
        <taxon>Kickxellomycotina</taxon>
        <taxon>Kickxellomycetes</taxon>
        <taxon>Kickxellales</taxon>
        <taxon>Kickxellaceae</taxon>
        <taxon>Spiromyces</taxon>
    </lineage>
</organism>
<feature type="non-terminal residue" evidence="1">
    <location>
        <position position="218"/>
    </location>
</feature>
<name>A0ACC1HGJ2_9FUNG</name>
<comment type="caution">
    <text evidence="1">The sequence shown here is derived from an EMBL/GenBank/DDBJ whole genome shotgun (WGS) entry which is preliminary data.</text>
</comment>
<evidence type="ECO:0000313" key="2">
    <source>
        <dbReference type="Proteomes" id="UP001145114"/>
    </source>
</evidence>
<proteinExistence type="predicted"/>
<sequence length="218" mass="24144">MVDRETALQVIEKLNGTVLQGSSGPLHIRFADSAAQKRLKRQALHKRAESSGSGQLMWSPMLMYAASPPIAPVYGEQTQIDGQRSPPPINHFMSGYASPTLNQSYNVSGYATPHYSVGGEYISSGYASPEMTSPYLGSSQQHHQQQHGNGHQFVESHSSQPPLANNVGKAGYHHHSYPQHQQQHQQQKSNRRCDSPSSSHHEQQEQQKQEQQPQAQTA</sequence>
<keyword evidence="2" id="KW-1185">Reference proteome</keyword>
<dbReference type="EMBL" id="JAMZIH010005930">
    <property type="protein sequence ID" value="KAJ1674485.1"/>
    <property type="molecule type" value="Genomic_DNA"/>
</dbReference>
<accession>A0ACC1HGJ2</accession>
<evidence type="ECO:0000313" key="1">
    <source>
        <dbReference type="EMBL" id="KAJ1674485.1"/>
    </source>
</evidence>
<dbReference type="Proteomes" id="UP001145114">
    <property type="component" value="Unassembled WGS sequence"/>
</dbReference>